<dbReference type="InterPro" id="IPR000504">
    <property type="entry name" value="RRM_dom"/>
</dbReference>
<dbReference type="InterPro" id="IPR035979">
    <property type="entry name" value="RBD_domain_sf"/>
</dbReference>
<dbReference type="KEGG" id="clec:106664610"/>
<name>A0A8I6TDB2_CIMLE</name>
<comment type="similarity">
    <text evidence="2">Belongs to the RRM CPSF6/7 family.</text>
</comment>
<dbReference type="AlphaFoldDB" id="A0A8I6TDB2"/>
<dbReference type="Proteomes" id="UP000494040">
    <property type="component" value="Unassembled WGS sequence"/>
</dbReference>
<dbReference type="GO" id="GO:0003723">
    <property type="term" value="F:RNA binding"/>
    <property type="evidence" value="ECO:0007669"/>
    <property type="project" value="UniProtKB-UniRule"/>
</dbReference>
<feature type="compositionally biased region" description="Pro residues" evidence="8">
    <location>
        <begin position="391"/>
        <end position="417"/>
    </location>
</feature>
<dbReference type="InterPro" id="IPR057951">
    <property type="entry name" value="CPSF6/7_RSLD_N"/>
</dbReference>
<dbReference type="CTD" id="11052"/>
<dbReference type="Pfam" id="PF25524">
    <property type="entry name" value="RSLD_CPSF6"/>
    <property type="match status" value="1"/>
</dbReference>
<evidence type="ECO:0000259" key="9">
    <source>
        <dbReference type="PROSITE" id="PS50102"/>
    </source>
</evidence>
<evidence type="ECO:0000313" key="10">
    <source>
        <dbReference type="EnsemblMetazoa" id="XP_014245989.1"/>
    </source>
</evidence>
<dbReference type="RefSeq" id="XP_014245989.1">
    <property type="nucleotide sequence ID" value="XM_014390503.2"/>
</dbReference>
<dbReference type="PROSITE" id="PS50102">
    <property type="entry name" value="RRM"/>
    <property type="match status" value="1"/>
</dbReference>
<dbReference type="GeneID" id="106664610"/>
<feature type="compositionally biased region" description="Basic and acidic residues" evidence="8">
    <location>
        <begin position="540"/>
        <end position="587"/>
    </location>
</feature>
<evidence type="ECO:0000256" key="6">
    <source>
        <dbReference type="ARBA" id="ARBA00023242"/>
    </source>
</evidence>
<keyword evidence="4" id="KW-0507">mRNA processing</keyword>
<dbReference type="CDD" id="cd12643">
    <property type="entry name" value="RRM_CFIm68"/>
    <property type="match status" value="1"/>
</dbReference>
<feature type="compositionally biased region" description="Basic and acidic residues" evidence="8">
    <location>
        <begin position="517"/>
        <end position="529"/>
    </location>
</feature>
<sequence length="662" mass="73535">MSGNVDIDLYADDLEHDFAQEEFAGEGIDLYDDVIAGQTTTVAETLQTSTSSNSSQPRSETPAATNHSTSYSQHTGRKFQLYVGNLTWWTTDQDVTDAIVGLGINDFLEVKFFENRSNGQSKGFCIVSLGSEQSMRICMERLCKKELHGQSPVVTYTSKLALSQFEAQTKTRPMPPANNQGQARMQHPGPHSVTPRVMMGPPQMRNRLQPPGMQQGPRMPPGPHMGGPPGPHGGPPNQQHPGFHNNWQNGMRQNGPPRPPGPPQNMGPQRPGGPMPGMQFQGPPPPGQGPPPRPMPGLPGGPPPPPPPDQRGPPPRPDWNRPPGMQGPGGFMPHQQGMPLQGPPAPGQGPPNRGPPPPQMGGGPPQGGGGSHGNPSFFPQGNMHQQHNGPPQGPPPGPQGPPQSSHGPPPGYGPPPQTRMHQYVGGPPPPEHRPETPALSETEFEEIMARNRTVSSSAIARAVSDAATGEYSSAIETLVTAISLIKQSKASNDDRCKILVSALQDTLHGVETKSYGPRRDRSRSRDRDRAHRRSRRERSRTRDREYRDRSRDRDRERDKYYADYARDRSRSRDRERDYRDRSREDSSARQNVRSRMKSPDPPDTTSVGSSKSRYYDDRYRDRDRERERESNRRESDRDRDRDRDRDQRDRERAESSHRSSRH</sequence>
<dbReference type="InterPro" id="IPR034772">
    <property type="entry name" value="CPSF6/7"/>
</dbReference>
<feature type="compositionally biased region" description="Polar residues" evidence="8">
    <location>
        <begin position="373"/>
        <end position="384"/>
    </location>
</feature>
<organism evidence="10 11">
    <name type="scientific">Cimex lectularius</name>
    <name type="common">Bed bug</name>
    <name type="synonym">Acanthia lectularia</name>
    <dbReference type="NCBI Taxonomy" id="79782"/>
    <lineage>
        <taxon>Eukaryota</taxon>
        <taxon>Metazoa</taxon>
        <taxon>Ecdysozoa</taxon>
        <taxon>Arthropoda</taxon>
        <taxon>Hexapoda</taxon>
        <taxon>Insecta</taxon>
        <taxon>Pterygota</taxon>
        <taxon>Neoptera</taxon>
        <taxon>Paraneoptera</taxon>
        <taxon>Hemiptera</taxon>
        <taxon>Heteroptera</taxon>
        <taxon>Panheteroptera</taxon>
        <taxon>Cimicomorpha</taxon>
        <taxon>Cimicidae</taxon>
        <taxon>Cimex</taxon>
    </lineage>
</organism>
<keyword evidence="5 7" id="KW-0694">RNA-binding</keyword>
<feature type="region of interest" description="Disordered" evidence="8">
    <location>
        <begin position="45"/>
        <end position="71"/>
    </location>
</feature>
<accession>A0A8I6TDB2</accession>
<feature type="compositionally biased region" description="Polar residues" evidence="8">
    <location>
        <begin position="169"/>
        <end position="183"/>
    </location>
</feature>
<dbReference type="GO" id="GO:0005634">
    <property type="term" value="C:nucleus"/>
    <property type="evidence" value="ECO:0007669"/>
    <property type="project" value="UniProtKB-SubCell"/>
</dbReference>
<reference evidence="10" key="1">
    <citation type="submission" date="2022-01" db="UniProtKB">
        <authorList>
            <consortium name="EnsemblMetazoa"/>
        </authorList>
    </citation>
    <scope>IDENTIFICATION</scope>
</reference>
<evidence type="ECO:0000256" key="2">
    <source>
        <dbReference type="ARBA" id="ARBA00006265"/>
    </source>
</evidence>
<keyword evidence="11" id="KW-1185">Reference proteome</keyword>
<evidence type="ECO:0000313" key="11">
    <source>
        <dbReference type="Proteomes" id="UP000494040"/>
    </source>
</evidence>
<evidence type="ECO:0000256" key="7">
    <source>
        <dbReference type="PROSITE-ProRule" id="PRU00176"/>
    </source>
</evidence>
<feature type="region of interest" description="Disordered" evidence="8">
    <location>
        <begin position="169"/>
        <end position="450"/>
    </location>
</feature>
<dbReference type="SMART" id="SM00360">
    <property type="entry name" value="RRM"/>
    <property type="match status" value="1"/>
</dbReference>
<protein>
    <recommendedName>
        <fullName evidence="3">Cleavage and polyadenylation specificity factor subunit 6</fullName>
    </recommendedName>
</protein>
<feature type="compositionally biased region" description="Low complexity" evidence="8">
    <location>
        <begin position="45"/>
        <end position="62"/>
    </location>
</feature>
<evidence type="ECO:0000256" key="3">
    <source>
        <dbReference type="ARBA" id="ARBA00016259"/>
    </source>
</evidence>
<dbReference type="OrthoDB" id="10065185at2759"/>
<feature type="compositionally biased region" description="Basic residues" evidence="8">
    <location>
        <begin position="530"/>
        <end position="539"/>
    </location>
</feature>
<dbReference type="InterPro" id="IPR012677">
    <property type="entry name" value="Nucleotide-bd_a/b_plait_sf"/>
</dbReference>
<dbReference type="OMA" id="CTRQNLN"/>
<dbReference type="Gene3D" id="3.30.70.330">
    <property type="match status" value="1"/>
</dbReference>
<feature type="compositionally biased region" description="Pro residues" evidence="8">
    <location>
        <begin position="218"/>
        <end position="234"/>
    </location>
</feature>
<feature type="compositionally biased region" description="Pro residues" evidence="8">
    <location>
        <begin position="341"/>
        <end position="359"/>
    </location>
</feature>
<evidence type="ECO:0000256" key="5">
    <source>
        <dbReference type="ARBA" id="ARBA00022884"/>
    </source>
</evidence>
<dbReference type="SUPFAM" id="SSF54928">
    <property type="entry name" value="RNA-binding domain, RBD"/>
    <property type="match status" value="1"/>
</dbReference>
<proteinExistence type="inferred from homology"/>
<feature type="compositionally biased region" description="Pro residues" evidence="8">
    <location>
        <begin position="282"/>
        <end position="317"/>
    </location>
</feature>
<keyword evidence="6" id="KW-0539">Nucleus</keyword>
<feature type="domain" description="RRM" evidence="9">
    <location>
        <begin position="79"/>
        <end position="159"/>
    </location>
</feature>
<dbReference type="Pfam" id="PF00076">
    <property type="entry name" value="RRM_1"/>
    <property type="match status" value="1"/>
</dbReference>
<feature type="compositionally biased region" description="Low complexity" evidence="8">
    <location>
        <begin position="331"/>
        <end position="340"/>
    </location>
</feature>
<dbReference type="InterPro" id="IPR034769">
    <property type="entry name" value="CPSF6_RRM"/>
</dbReference>
<dbReference type="EnsemblMetazoa" id="XM_014390503.2">
    <property type="protein sequence ID" value="XP_014245989.1"/>
    <property type="gene ID" value="LOC106664610"/>
</dbReference>
<dbReference type="GO" id="GO:0006397">
    <property type="term" value="P:mRNA processing"/>
    <property type="evidence" value="ECO:0007669"/>
    <property type="project" value="UniProtKB-KW"/>
</dbReference>
<feature type="compositionally biased region" description="Gly residues" evidence="8">
    <location>
        <begin position="360"/>
        <end position="372"/>
    </location>
</feature>
<feature type="region of interest" description="Disordered" evidence="8">
    <location>
        <begin position="510"/>
        <end position="662"/>
    </location>
</feature>
<feature type="compositionally biased region" description="Pro residues" evidence="8">
    <location>
        <begin position="256"/>
        <end position="265"/>
    </location>
</feature>
<evidence type="ECO:0000256" key="1">
    <source>
        <dbReference type="ARBA" id="ARBA00004123"/>
    </source>
</evidence>
<comment type="subcellular location">
    <subcellularLocation>
        <location evidence="1">Nucleus</location>
    </subcellularLocation>
</comment>
<dbReference type="PANTHER" id="PTHR23204">
    <property type="entry name" value="CLEAVAGE AND POLYADENYLATION SPECIFIC FACTOR"/>
    <property type="match status" value="1"/>
</dbReference>
<evidence type="ECO:0000256" key="4">
    <source>
        <dbReference type="ARBA" id="ARBA00022664"/>
    </source>
</evidence>
<feature type="compositionally biased region" description="Basic and acidic residues" evidence="8">
    <location>
        <begin position="613"/>
        <end position="662"/>
    </location>
</feature>
<evidence type="ECO:0000256" key="8">
    <source>
        <dbReference type="SAM" id="MobiDB-lite"/>
    </source>
</evidence>